<keyword evidence="2" id="KW-0472">Membrane</keyword>
<accession>A0ABT4KX44</accession>
<evidence type="ECO:0000256" key="2">
    <source>
        <dbReference type="SAM" id="Phobius"/>
    </source>
</evidence>
<evidence type="ECO:0000256" key="1">
    <source>
        <dbReference type="SAM" id="MobiDB-lite"/>
    </source>
</evidence>
<proteinExistence type="predicted"/>
<dbReference type="RefSeq" id="WP_269415291.1">
    <property type="nucleotide sequence ID" value="NZ_JAPWGL010000002.1"/>
</dbReference>
<evidence type="ECO:0000313" key="4">
    <source>
        <dbReference type="Proteomes" id="UP001144341"/>
    </source>
</evidence>
<keyword evidence="4" id="KW-1185">Reference proteome</keyword>
<keyword evidence="2" id="KW-0812">Transmembrane</keyword>
<feature type="region of interest" description="Disordered" evidence="1">
    <location>
        <begin position="71"/>
        <end position="91"/>
    </location>
</feature>
<comment type="caution">
    <text evidence="3">The sequence shown here is derived from an EMBL/GenBank/DDBJ whole genome shotgun (WGS) entry which is preliminary data.</text>
</comment>
<organism evidence="3 4">
    <name type="scientific">Pedobacter rhodius</name>
    <dbReference type="NCBI Taxonomy" id="3004098"/>
    <lineage>
        <taxon>Bacteria</taxon>
        <taxon>Pseudomonadati</taxon>
        <taxon>Bacteroidota</taxon>
        <taxon>Sphingobacteriia</taxon>
        <taxon>Sphingobacteriales</taxon>
        <taxon>Sphingobacteriaceae</taxon>
        <taxon>Pedobacter</taxon>
    </lineage>
</organism>
<dbReference type="EMBL" id="JAPWGL010000002">
    <property type="protein sequence ID" value="MCZ4223500.1"/>
    <property type="molecule type" value="Genomic_DNA"/>
</dbReference>
<protein>
    <submittedName>
        <fullName evidence="3">Uncharacterized protein</fullName>
    </submittedName>
</protein>
<dbReference type="Proteomes" id="UP001144341">
    <property type="component" value="Unassembled WGS sequence"/>
</dbReference>
<reference evidence="3" key="1">
    <citation type="submission" date="2022-12" db="EMBL/GenBank/DDBJ databases">
        <title>Genome sequence of SJ11.</title>
        <authorList>
            <person name="Woo H."/>
        </authorList>
    </citation>
    <scope>NUCLEOTIDE SEQUENCE</scope>
    <source>
        <strain evidence="3">SJ11</strain>
    </source>
</reference>
<sequence length="222" mass="25166">MGKVDFNKKFEDKTLKGGFWAVIVVVLVIIILLSIVTTIKIYNGDHVKLFGLEYNIPKPQLDTTIKDIPTSKDVPSVKDKPNPKMASSTNFHSREKIKPSVKYNITAPVTNSAIGDNAVTNNYNGVKQRHLDEETYKSIMRQIDELYIKYPDYDTTKIDVVIHQDEESGILGDELVRNLKLNGFQVITHPSISSNFTNNFTILKGWSNYPLIWVEKAKNGNH</sequence>
<gene>
    <name evidence="3" type="ORF">O0931_09340</name>
</gene>
<evidence type="ECO:0000313" key="3">
    <source>
        <dbReference type="EMBL" id="MCZ4223500.1"/>
    </source>
</evidence>
<feature type="transmembrane region" description="Helical" evidence="2">
    <location>
        <begin position="20"/>
        <end position="42"/>
    </location>
</feature>
<name>A0ABT4KX44_9SPHI</name>
<keyword evidence="2" id="KW-1133">Transmembrane helix</keyword>